<keyword evidence="3" id="KW-1185">Reference proteome</keyword>
<feature type="region of interest" description="Disordered" evidence="1">
    <location>
        <begin position="1"/>
        <end position="31"/>
    </location>
</feature>
<feature type="region of interest" description="Disordered" evidence="1">
    <location>
        <begin position="118"/>
        <end position="192"/>
    </location>
</feature>
<dbReference type="EMBL" id="JARKHS020002908">
    <property type="protein sequence ID" value="KAK8786189.1"/>
    <property type="molecule type" value="Genomic_DNA"/>
</dbReference>
<name>A0AAQ4FG20_AMBAM</name>
<dbReference type="AlphaFoldDB" id="A0AAQ4FG20"/>
<evidence type="ECO:0000256" key="1">
    <source>
        <dbReference type="SAM" id="MobiDB-lite"/>
    </source>
</evidence>
<gene>
    <name evidence="2" type="ORF">V5799_007445</name>
</gene>
<protein>
    <submittedName>
        <fullName evidence="2">Uncharacterized protein</fullName>
    </submittedName>
</protein>
<organism evidence="2 3">
    <name type="scientific">Amblyomma americanum</name>
    <name type="common">Lone star tick</name>
    <dbReference type="NCBI Taxonomy" id="6943"/>
    <lineage>
        <taxon>Eukaryota</taxon>
        <taxon>Metazoa</taxon>
        <taxon>Ecdysozoa</taxon>
        <taxon>Arthropoda</taxon>
        <taxon>Chelicerata</taxon>
        <taxon>Arachnida</taxon>
        <taxon>Acari</taxon>
        <taxon>Parasitiformes</taxon>
        <taxon>Ixodida</taxon>
        <taxon>Ixodoidea</taxon>
        <taxon>Ixodidae</taxon>
        <taxon>Amblyomminae</taxon>
        <taxon>Amblyomma</taxon>
    </lineage>
</organism>
<evidence type="ECO:0000313" key="2">
    <source>
        <dbReference type="EMBL" id="KAK8786189.1"/>
    </source>
</evidence>
<feature type="compositionally biased region" description="Basic and acidic residues" evidence="1">
    <location>
        <begin position="183"/>
        <end position="192"/>
    </location>
</feature>
<sequence>MKRKSRQLLERKKQKRQNRHREKMASGGDGYISEEERARILNEFYQRATPEDIEDHSEEIRRLVTGKSPYKRFKKPSDCPNSSAPAGQPGPLVDADGCEHYEGEGEGLWHLPALPRLGTLTRGGNTAQTCSRIGEPSLRALPPRGVRRPRRKPPTSPEGGSECLPRETPDEGAEPAGPSMEDLLDRQIPIER</sequence>
<feature type="compositionally biased region" description="Basic residues" evidence="1">
    <location>
        <begin position="1"/>
        <end position="22"/>
    </location>
</feature>
<accession>A0AAQ4FG20</accession>
<proteinExistence type="predicted"/>
<reference evidence="2 3" key="1">
    <citation type="journal article" date="2023" name="Arcadia Sci">
        <title>De novo assembly of a long-read Amblyomma americanum tick genome.</title>
        <authorList>
            <person name="Chou S."/>
            <person name="Poskanzer K.E."/>
            <person name="Rollins M."/>
            <person name="Thuy-Boun P.S."/>
        </authorList>
    </citation>
    <scope>NUCLEOTIDE SEQUENCE [LARGE SCALE GENOMIC DNA]</scope>
    <source>
        <strain evidence="2">F_SG_1</strain>
        <tissue evidence="2">Salivary glands</tissue>
    </source>
</reference>
<dbReference type="Proteomes" id="UP001321473">
    <property type="component" value="Unassembled WGS sequence"/>
</dbReference>
<feature type="compositionally biased region" description="Polar residues" evidence="1">
    <location>
        <begin position="122"/>
        <end position="131"/>
    </location>
</feature>
<feature type="region of interest" description="Disordered" evidence="1">
    <location>
        <begin position="69"/>
        <end position="99"/>
    </location>
</feature>
<evidence type="ECO:0000313" key="3">
    <source>
        <dbReference type="Proteomes" id="UP001321473"/>
    </source>
</evidence>
<comment type="caution">
    <text evidence="2">The sequence shown here is derived from an EMBL/GenBank/DDBJ whole genome shotgun (WGS) entry which is preliminary data.</text>
</comment>